<dbReference type="STRING" id="1805483.A0A177EII7"/>
<dbReference type="GeneID" id="93646608"/>
<comment type="caution">
    <text evidence="4">The sequence shown here is derived from an EMBL/GenBank/DDBJ whole genome shotgun (WGS) entry which is preliminary data.</text>
</comment>
<dbReference type="Pfam" id="PF12895">
    <property type="entry name" value="ANAPC3"/>
    <property type="match status" value="1"/>
</dbReference>
<protein>
    <submittedName>
        <fullName evidence="4">Anaphase-promoting complex subunit 3</fullName>
    </submittedName>
</protein>
<dbReference type="Gene3D" id="1.25.40.10">
    <property type="entry name" value="Tetratricopeptide repeat domain"/>
    <property type="match status" value="3"/>
</dbReference>
<organism evidence="4 5">
    <name type="scientific">Nematocida displodere</name>
    <dbReference type="NCBI Taxonomy" id="1805483"/>
    <lineage>
        <taxon>Eukaryota</taxon>
        <taxon>Fungi</taxon>
        <taxon>Fungi incertae sedis</taxon>
        <taxon>Microsporidia</taxon>
        <taxon>Nematocida</taxon>
    </lineage>
</organism>
<evidence type="ECO:0000313" key="5">
    <source>
        <dbReference type="Proteomes" id="UP000185944"/>
    </source>
</evidence>
<dbReference type="InterPro" id="IPR011990">
    <property type="entry name" value="TPR-like_helical_dom_sf"/>
</dbReference>
<evidence type="ECO:0000256" key="1">
    <source>
        <dbReference type="ARBA" id="ARBA00022803"/>
    </source>
</evidence>
<dbReference type="RefSeq" id="XP_067545384.1">
    <property type="nucleotide sequence ID" value="XM_067687676.1"/>
</dbReference>
<dbReference type="GO" id="GO:0005680">
    <property type="term" value="C:anaphase-promoting complex"/>
    <property type="evidence" value="ECO:0007669"/>
    <property type="project" value="UniProtKB-ARBA"/>
</dbReference>
<name>A0A177EII7_9MICR</name>
<dbReference type="Pfam" id="PF13181">
    <property type="entry name" value="TPR_8"/>
    <property type="match status" value="1"/>
</dbReference>
<dbReference type="PROSITE" id="PS50005">
    <property type="entry name" value="TPR"/>
    <property type="match status" value="1"/>
</dbReference>
<dbReference type="GO" id="GO:0051301">
    <property type="term" value="P:cell division"/>
    <property type="evidence" value="ECO:0007669"/>
    <property type="project" value="TreeGrafter"/>
</dbReference>
<dbReference type="VEuPathDB" id="MicrosporidiaDB:NEDG_00258"/>
<dbReference type="PANTHER" id="PTHR12558">
    <property type="entry name" value="CELL DIVISION CYCLE 16,23,27"/>
    <property type="match status" value="1"/>
</dbReference>
<dbReference type="SUPFAM" id="SSF48452">
    <property type="entry name" value="TPR-like"/>
    <property type="match status" value="2"/>
</dbReference>
<sequence>MTETESFIHRCIKYSNFSNAIYSAQAIKLGSVEGSNLLLGYLFMRNREYRRALMYLNRNNSFSSRYYQALCYKQLKEYRSCITTLEKITEGGEFITHGSLSELESHYVLEYDQALVLDLLGEAKLQFEDYPSAWKTYALAAKSSPILSTAHKILLENSLTGPPCQSVEEENIETGLRTKSTEPGTPPHQHLDRVLEEKSKNSPRDGQIQGVVTSLLQESRFMQMICGGDLGFCAKPVFDWWDTMSLTAISNVAVYLFEAGYTEKAAAIFRKIRMVDPFHLEKMHYYSSILWQQRDAIMLGTLARDLFGVDSFSHITWATLGNYYSLKKETDKALSCFKRSNAIKKDPYVQCLLGHEHFMNSNLPEGLNCFQRSIHMKSGDYSGMAGCGLIYEKIGKIERAEYFFMKAVECNPQNVLLGYLAVKFLTTSHLHSKAFLLLQRYLEIDLSLSELAENIAETENWSTALSRHSAQNEQMHGLYGHFLLELSALLARSGQTLAAEKVLREADGEGQSFTTRKVYAQRVVATSKGGEQAL</sequence>
<accession>A0A177EII7</accession>
<keyword evidence="1 3" id="KW-0802">TPR repeat</keyword>
<dbReference type="GO" id="GO:0016567">
    <property type="term" value="P:protein ubiquitination"/>
    <property type="evidence" value="ECO:0007669"/>
    <property type="project" value="TreeGrafter"/>
</dbReference>
<gene>
    <name evidence="4" type="ORF">NEDG_00258</name>
</gene>
<dbReference type="Proteomes" id="UP000185944">
    <property type="component" value="Unassembled WGS sequence"/>
</dbReference>
<dbReference type="AlphaFoldDB" id="A0A177EII7"/>
<dbReference type="GO" id="GO:0005737">
    <property type="term" value="C:cytoplasm"/>
    <property type="evidence" value="ECO:0007669"/>
    <property type="project" value="TreeGrafter"/>
</dbReference>
<dbReference type="OrthoDB" id="10248520at2759"/>
<proteinExistence type="inferred from homology"/>
<dbReference type="EMBL" id="LTDL01000014">
    <property type="protein sequence ID" value="OAG31783.1"/>
    <property type="molecule type" value="Genomic_DNA"/>
</dbReference>
<comment type="similarity">
    <text evidence="2">Belongs to the APC3/CDC27 family.</text>
</comment>
<dbReference type="InterPro" id="IPR019734">
    <property type="entry name" value="TPR_rpt"/>
</dbReference>
<dbReference type="GO" id="GO:0007091">
    <property type="term" value="P:metaphase/anaphase transition of mitotic cell cycle"/>
    <property type="evidence" value="ECO:0007669"/>
    <property type="project" value="TreeGrafter"/>
</dbReference>
<dbReference type="PANTHER" id="PTHR12558:SF13">
    <property type="entry name" value="CELL DIVISION CYCLE PROTEIN 27 HOMOLOG"/>
    <property type="match status" value="1"/>
</dbReference>
<evidence type="ECO:0000313" key="4">
    <source>
        <dbReference type="EMBL" id="OAG31783.1"/>
    </source>
</evidence>
<feature type="repeat" description="TPR" evidence="3">
    <location>
        <begin position="381"/>
        <end position="414"/>
    </location>
</feature>
<evidence type="ECO:0000256" key="2">
    <source>
        <dbReference type="ARBA" id="ARBA00038210"/>
    </source>
</evidence>
<reference evidence="4 5" key="1">
    <citation type="submission" date="2016-02" db="EMBL/GenBank/DDBJ databases">
        <title>Discovery of a natural microsporidian pathogen with a broad tissue tropism in Caenorhabditis elegans.</title>
        <authorList>
            <person name="Luallen R.J."/>
            <person name="Reinke A.W."/>
            <person name="Tong L."/>
            <person name="Botts M.R."/>
            <person name="Felix M.-A."/>
            <person name="Troemel E.R."/>
        </authorList>
    </citation>
    <scope>NUCLEOTIDE SEQUENCE [LARGE SCALE GENOMIC DNA]</scope>
    <source>
        <strain evidence="4 5">JUm2807</strain>
    </source>
</reference>
<evidence type="ECO:0000256" key="3">
    <source>
        <dbReference type="PROSITE-ProRule" id="PRU00339"/>
    </source>
</evidence>
<keyword evidence="5" id="KW-1185">Reference proteome</keyword>
<dbReference type="GO" id="GO:0031145">
    <property type="term" value="P:anaphase-promoting complex-dependent catabolic process"/>
    <property type="evidence" value="ECO:0007669"/>
    <property type="project" value="TreeGrafter"/>
</dbReference>
<dbReference type="SMART" id="SM00028">
    <property type="entry name" value="TPR"/>
    <property type="match status" value="4"/>
</dbReference>